<evidence type="ECO:0000313" key="5">
    <source>
        <dbReference type="EMBL" id="SUX31490.1"/>
    </source>
</evidence>
<name>A0A1R0MDA3_CHRVL</name>
<accession>A0A202BCR7</accession>
<sequence>MKPFAVWMISAALLAPTLAAAEVYTWTDANGNKVYSDQPPPSVNARRMSVRAPQAAAPASAPLADKKAEKKTENKAVASDNAAIAAANAKIKEQNCKAAQTNLSTLQLNGRIRMPGSTALATDAQRNELIRQAQKDVQTWCSK</sequence>
<feature type="region of interest" description="Disordered" evidence="1">
    <location>
        <begin position="32"/>
        <end position="75"/>
    </location>
</feature>
<dbReference type="AlphaFoldDB" id="A0A1R0MDA3"/>
<evidence type="ECO:0000259" key="3">
    <source>
        <dbReference type="Pfam" id="PF13511"/>
    </source>
</evidence>
<dbReference type="InterPro" id="IPR025392">
    <property type="entry name" value="DUF4124"/>
</dbReference>
<reference evidence="4 6" key="1">
    <citation type="submission" date="2017-05" db="EMBL/GenBank/DDBJ databases">
        <title>Chromobacterium violaceum GHPS1 isolated from Hydrocarbon polluted soil in French Guiana display an awesome secondary metabolite arsenal and a battery of drug and heavy-metal-resistance and detoxification of xenobiotics proteins.</title>
        <authorList>
            <person name="Belbahri L."/>
        </authorList>
    </citation>
    <scope>NUCLEOTIDE SEQUENCE [LARGE SCALE GENOMIC DNA]</scope>
    <source>
        <strain evidence="4 6">GHPS1</strain>
    </source>
</reference>
<organism evidence="4 6">
    <name type="scientific">Chromobacterium violaceum</name>
    <dbReference type="NCBI Taxonomy" id="536"/>
    <lineage>
        <taxon>Bacteria</taxon>
        <taxon>Pseudomonadati</taxon>
        <taxon>Pseudomonadota</taxon>
        <taxon>Betaproteobacteria</taxon>
        <taxon>Neisseriales</taxon>
        <taxon>Chromobacteriaceae</taxon>
        <taxon>Chromobacterium</taxon>
    </lineage>
</organism>
<evidence type="ECO:0000313" key="7">
    <source>
        <dbReference type="Proteomes" id="UP000254029"/>
    </source>
</evidence>
<dbReference type="EMBL" id="NHOO01000004">
    <property type="protein sequence ID" value="OVE49346.1"/>
    <property type="molecule type" value="Genomic_DNA"/>
</dbReference>
<keyword evidence="2" id="KW-0732">Signal</keyword>
<dbReference type="Proteomes" id="UP000254029">
    <property type="component" value="Unassembled WGS sequence"/>
</dbReference>
<dbReference type="RefSeq" id="WP_043617006.1">
    <property type="nucleotide sequence ID" value="NZ_CP024028.1"/>
</dbReference>
<reference evidence="5 7" key="2">
    <citation type="submission" date="2018-06" db="EMBL/GenBank/DDBJ databases">
        <authorList>
            <consortium name="Pathogen Informatics"/>
            <person name="Doyle S."/>
        </authorList>
    </citation>
    <scope>NUCLEOTIDE SEQUENCE [LARGE SCALE GENOMIC DNA]</scope>
    <source>
        <strain evidence="5 7">NCTC8684</strain>
    </source>
</reference>
<dbReference type="EMBL" id="UIGR01000001">
    <property type="protein sequence ID" value="SUX31490.1"/>
    <property type="molecule type" value="Genomic_DNA"/>
</dbReference>
<evidence type="ECO:0000256" key="1">
    <source>
        <dbReference type="SAM" id="MobiDB-lite"/>
    </source>
</evidence>
<feature type="compositionally biased region" description="Low complexity" evidence="1">
    <location>
        <begin position="52"/>
        <end position="63"/>
    </location>
</feature>
<feature type="chain" id="PRO_5041082868" evidence="2">
    <location>
        <begin position="22"/>
        <end position="143"/>
    </location>
</feature>
<evidence type="ECO:0000313" key="6">
    <source>
        <dbReference type="Proteomes" id="UP000196342"/>
    </source>
</evidence>
<comment type="caution">
    <text evidence="4">The sequence shown here is derived from an EMBL/GenBank/DDBJ whole genome shotgun (WGS) entry which is preliminary data.</text>
</comment>
<keyword evidence="6" id="KW-1185">Reference proteome</keyword>
<protein>
    <submittedName>
        <fullName evidence="4">DUF4124 domain-containing protein</fullName>
    </submittedName>
</protein>
<accession>A0A1R0MDA3</accession>
<dbReference type="Pfam" id="PF13511">
    <property type="entry name" value="DUF4124"/>
    <property type="match status" value="1"/>
</dbReference>
<feature type="compositionally biased region" description="Basic and acidic residues" evidence="1">
    <location>
        <begin position="64"/>
        <end position="74"/>
    </location>
</feature>
<feature type="domain" description="DUF4124" evidence="3">
    <location>
        <begin position="11"/>
        <end position="62"/>
    </location>
</feature>
<evidence type="ECO:0000256" key="2">
    <source>
        <dbReference type="SAM" id="SignalP"/>
    </source>
</evidence>
<evidence type="ECO:0000313" key="4">
    <source>
        <dbReference type="EMBL" id="OVE49346.1"/>
    </source>
</evidence>
<dbReference type="Proteomes" id="UP000196342">
    <property type="component" value="Unassembled WGS sequence"/>
</dbReference>
<gene>
    <name evidence="4" type="ORF">CBW21_05510</name>
    <name evidence="5" type="ORF">NCTC8684_00530</name>
</gene>
<feature type="signal peptide" evidence="2">
    <location>
        <begin position="1"/>
        <end position="21"/>
    </location>
</feature>
<proteinExistence type="predicted"/>